<dbReference type="InterPro" id="IPR046342">
    <property type="entry name" value="CBS_dom_sf"/>
</dbReference>
<dbReference type="Pfam" id="PF00015">
    <property type="entry name" value="MCPsignal"/>
    <property type="match status" value="1"/>
</dbReference>
<dbReference type="EMBL" id="JAPCKK010000016">
    <property type="protein sequence ID" value="MDP4097869.1"/>
    <property type="molecule type" value="Genomic_DNA"/>
</dbReference>
<keyword evidence="1 2" id="KW-0807">Transducer</keyword>
<evidence type="ECO:0000259" key="4">
    <source>
        <dbReference type="PROSITE" id="PS50111"/>
    </source>
</evidence>
<accession>A0ABT9FT65</accession>
<dbReference type="SUPFAM" id="SSF58104">
    <property type="entry name" value="Methyl-accepting chemotaxis protein (MCP) signaling domain"/>
    <property type="match status" value="1"/>
</dbReference>
<dbReference type="Gene3D" id="3.10.580.10">
    <property type="entry name" value="CBS-domain"/>
    <property type="match status" value="1"/>
</dbReference>
<dbReference type="PANTHER" id="PTHR32089:SF112">
    <property type="entry name" value="LYSOZYME-LIKE PROTEIN-RELATED"/>
    <property type="match status" value="1"/>
</dbReference>
<evidence type="ECO:0000313" key="6">
    <source>
        <dbReference type="EMBL" id="MDP4097869.1"/>
    </source>
</evidence>
<keyword evidence="3" id="KW-0129">CBS domain</keyword>
<dbReference type="Pfam" id="PF00571">
    <property type="entry name" value="CBS"/>
    <property type="match status" value="1"/>
</dbReference>
<dbReference type="Gene3D" id="1.10.287.950">
    <property type="entry name" value="Methyl-accepting chemotaxis protein"/>
    <property type="match status" value="1"/>
</dbReference>
<gene>
    <name evidence="6" type="ORF">OIN60_13925</name>
</gene>
<feature type="domain" description="Methyl-accepting transducer" evidence="4">
    <location>
        <begin position="181"/>
        <end position="389"/>
    </location>
</feature>
<evidence type="ECO:0000256" key="3">
    <source>
        <dbReference type="PROSITE-ProRule" id="PRU00703"/>
    </source>
</evidence>
<proteinExistence type="predicted"/>
<keyword evidence="7" id="KW-1185">Reference proteome</keyword>
<comment type="caution">
    <text evidence="6">The sequence shown here is derived from an EMBL/GenBank/DDBJ whole genome shotgun (WGS) entry which is preliminary data.</text>
</comment>
<sequence>MIMAPELETPQQIMQTTQTDDTSLGDHTGQVEENRLTGRLIEYAVCRSVPAIGMEVSCLALLDILRGNAAAPCVVIARDGGDIAGIIMREGFNRHLAGRFAAALYYEKPAAMFADPDTLIVDAGDPAVEVLNRAMLRPDEKFYDCVVVMDEGRLLGVLTLRDLMELSRRLQKEADDRSGVAVEKSCSGVVRIGDNALQMAQEAAESVDLMQEMSGLAEAGRRRLNEVLSSYRLIVEQMQLHFEQTGVLEQHIDSISGMASSIRSLADQSGLLALNASIEAAHAGEHGKGFQIVAGEVRKLAQQTRQFSEDISSLLGEIGLLIGETVAHTQSSLRQIEYGAGHIDAGSEAFSKLMLKMETVSQRSQGLSRMAEGAAVAAVLVSNELGTMRSRSSAEEMANH</sequence>
<dbReference type="InterPro" id="IPR004089">
    <property type="entry name" value="MCPsignal_dom"/>
</dbReference>
<evidence type="ECO:0000256" key="2">
    <source>
        <dbReference type="PROSITE-ProRule" id="PRU00284"/>
    </source>
</evidence>
<dbReference type="PANTHER" id="PTHR32089">
    <property type="entry name" value="METHYL-ACCEPTING CHEMOTAXIS PROTEIN MCPB"/>
    <property type="match status" value="1"/>
</dbReference>
<feature type="domain" description="CBS" evidence="5">
    <location>
        <begin position="114"/>
        <end position="173"/>
    </location>
</feature>
<evidence type="ECO:0000259" key="5">
    <source>
        <dbReference type="PROSITE" id="PS51371"/>
    </source>
</evidence>
<organism evidence="6 7">
    <name type="scientific">Paenibacillus zeirhizosphaerae</name>
    <dbReference type="NCBI Taxonomy" id="2987519"/>
    <lineage>
        <taxon>Bacteria</taxon>
        <taxon>Bacillati</taxon>
        <taxon>Bacillota</taxon>
        <taxon>Bacilli</taxon>
        <taxon>Bacillales</taxon>
        <taxon>Paenibacillaceae</taxon>
        <taxon>Paenibacillus</taxon>
    </lineage>
</organism>
<reference evidence="6 7" key="1">
    <citation type="submission" date="2022-10" db="EMBL/GenBank/DDBJ databases">
        <title>Paenibacillus description and whole genome data of maize root bacterial community.</title>
        <authorList>
            <person name="Marton D."/>
            <person name="Farkas M."/>
            <person name="Cserhati M."/>
        </authorList>
    </citation>
    <scope>NUCLEOTIDE SEQUENCE [LARGE SCALE GENOMIC DNA]</scope>
    <source>
        <strain evidence="6 7">P96</strain>
    </source>
</reference>
<dbReference type="PROSITE" id="PS51371">
    <property type="entry name" value="CBS"/>
    <property type="match status" value="1"/>
</dbReference>
<protein>
    <submittedName>
        <fullName evidence="6">Methyl-accepting chemotaxis protein</fullName>
    </submittedName>
</protein>
<dbReference type="PROSITE" id="PS50111">
    <property type="entry name" value="CHEMOTAXIS_TRANSDUC_2"/>
    <property type="match status" value="1"/>
</dbReference>
<dbReference type="Proteomes" id="UP001241848">
    <property type="component" value="Unassembled WGS sequence"/>
</dbReference>
<dbReference type="SMART" id="SM00283">
    <property type="entry name" value="MA"/>
    <property type="match status" value="1"/>
</dbReference>
<dbReference type="InterPro" id="IPR000644">
    <property type="entry name" value="CBS_dom"/>
</dbReference>
<dbReference type="SUPFAM" id="SSF54631">
    <property type="entry name" value="CBS-domain pair"/>
    <property type="match status" value="1"/>
</dbReference>
<evidence type="ECO:0000256" key="1">
    <source>
        <dbReference type="ARBA" id="ARBA00023224"/>
    </source>
</evidence>
<dbReference type="RefSeq" id="WP_305755439.1">
    <property type="nucleotide sequence ID" value="NZ_JAPCKK010000016.1"/>
</dbReference>
<name>A0ABT9FT65_9BACL</name>
<evidence type="ECO:0000313" key="7">
    <source>
        <dbReference type="Proteomes" id="UP001241848"/>
    </source>
</evidence>